<dbReference type="OrthoDB" id="5296069at2"/>
<dbReference type="AlphaFoldDB" id="A0A071MRS6"/>
<keyword evidence="1" id="KW-0472">Membrane</keyword>
<proteinExistence type="predicted"/>
<sequence length="86" mass="9000">MSDTSHSLLTWILIGGASGCFAGVVWRGRPYQIIRDIVLGVMGACVVSGIAHVLDLSVANSVFLDIVTSTAGALVALAAMRQLRKT</sequence>
<keyword evidence="1" id="KW-1133">Transmembrane helix</keyword>
<evidence type="ECO:0000256" key="1">
    <source>
        <dbReference type="SAM" id="Phobius"/>
    </source>
</evidence>
<feature type="transmembrane region" description="Helical" evidence="1">
    <location>
        <begin position="6"/>
        <end position="26"/>
    </location>
</feature>
<evidence type="ECO:0000313" key="2">
    <source>
        <dbReference type="EMBL" id="KEA59201.1"/>
    </source>
</evidence>
<feature type="transmembrane region" description="Helical" evidence="1">
    <location>
        <begin position="33"/>
        <end position="54"/>
    </location>
</feature>
<reference evidence="2" key="1">
    <citation type="submission" date="2014-04" db="EMBL/GenBank/DDBJ databases">
        <title>In planta biocontrol of soil-borne Fusarium wilt of banana through a plant endophytic bacterium, Burkholderia cenocepacia 869T2.</title>
        <authorList>
            <person name="Ho Y.-N."/>
            <person name="Chiang H.-M."/>
            <person name="Chao C.-P."/>
            <person name="Su C.-C."/>
            <person name="Hsu H.-F."/>
            <person name="Guo C.-T."/>
            <person name="Hsieh J.-L."/>
            <person name="Huang C.-C."/>
        </authorList>
    </citation>
    <scope>NUCLEOTIDE SEQUENCE [LARGE SCALE GENOMIC DNA]</scope>
    <source>
        <strain evidence="2">869T2</strain>
    </source>
</reference>
<feature type="transmembrane region" description="Helical" evidence="1">
    <location>
        <begin position="60"/>
        <end position="80"/>
    </location>
</feature>
<protein>
    <recommendedName>
        <fullName evidence="3">GlsB/YeaQ/YmgE family stress response membrane protein</fullName>
    </recommendedName>
</protein>
<keyword evidence="1" id="KW-0812">Transmembrane</keyword>
<evidence type="ECO:0008006" key="3">
    <source>
        <dbReference type="Google" id="ProtNLM"/>
    </source>
</evidence>
<comment type="caution">
    <text evidence="2">The sequence shown here is derived from an EMBL/GenBank/DDBJ whole genome shotgun (WGS) entry which is preliminary data.</text>
</comment>
<gene>
    <name evidence="2" type="ORF">DT99_13280</name>
</gene>
<organism evidence="2">
    <name type="scientific">Burkholderia cenocepacia</name>
    <dbReference type="NCBI Taxonomy" id="95486"/>
    <lineage>
        <taxon>Bacteria</taxon>
        <taxon>Pseudomonadati</taxon>
        <taxon>Pseudomonadota</taxon>
        <taxon>Betaproteobacteria</taxon>
        <taxon>Burkholderiales</taxon>
        <taxon>Burkholderiaceae</taxon>
        <taxon>Burkholderia</taxon>
        <taxon>Burkholderia cepacia complex</taxon>
    </lineage>
</organism>
<accession>A0A071MRS6</accession>
<name>A0A071MRS6_9BURK</name>
<dbReference type="EMBL" id="JJOA01000011">
    <property type="protein sequence ID" value="KEA59201.1"/>
    <property type="molecule type" value="Genomic_DNA"/>
</dbReference>